<reference evidence="2" key="2">
    <citation type="submission" date="2023-04" db="EMBL/GenBank/DDBJ databases">
        <authorList>
            <person name="Bruccoleri R.E."/>
            <person name="Oakeley E.J."/>
            <person name="Faust A.-M."/>
            <person name="Dessus-Babus S."/>
            <person name="Altorfer M."/>
            <person name="Burckhardt D."/>
            <person name="Oertli M."/>
            <person name="Naumann U."/>
            <person name="Petersen F."/>
            <person name="Wong J."/>
        </authorList>
    </citation>
    <scope>NUCLEOTIDE SEQUENCE</scope>
    <source>
        <strain evidence="2">GSM-AAB239-AS_SAM_17_03QT</strain>
        <tissue evidence="2">Leaf</tissue>
    </source>
</reference>
<comment type="caution">
    <text evidence="2">The sequence shown here is derived from an EMBL/GenBank/DDBJ whole genome shotgun (WGS) entry which is preliminary data.</text>
</comment>
<keyword evidence="1" id="KW-1133">Transmembrane helix</keyword>
<evidence type="ECO:0000313" key="3">
    <source>
        <dbReference type="Proteomes" id="UP001140949"/>
    </source>
</evidence>
<keyword evidence="1" id="KW-0472">Membrane</keyword>
<protein>
    <submittedName>
        <fullName evidence="2">DEAD-box ATP-dependent RNA helicase 10</fullName>
    </submittedName>
</protein>
<proteinExistence type="predicted"/>
<keyword evidence="2" id="KW-0347">Helicase</keyword>
<name>A0AAX6FHF9_IRIPA</name>
<keyword evidence="2" id="KW-0378">Hydrolase</keyword>
<keyword evidence="2" id="KW-0547">Nucleotide-binding</keyword>
<evidence type="ECO:0000256" key="1">
    <source>
        <dbReference type="SAM" id="Phobius"/>
    </source>
</evidence>
<dbReference type="EMBL" id="JANAVB010028820">
    <property type="protein sequence ID" value="KAJ6815435.1"/>
    <property type="molecule type" value="Genomic_DNA"/>
</dbReference>
<keyword evidence="2" id="KW-0067">ATP-binding</keyword>
<feature type="transmembrane region" description="Helical" evidence="1">
    <location>
        <begin position="54"/>
        <end position="72"/>
    </location>
</feature>
<dbReference type="GO" id="GO:0004386">
    <property type="term" value="F:helicase activity"/>
    <property type="evidence" value="ECO:0007669"/>
    <property type="project" value="UniProtKB-KW"/>
</dbReference>
<keyword evidence="1" id="KW-0812">Transmembrane</keyword>
<dbReference type="Proteomes" id="UP001140949">
    <property type="component" value="Unassembled WGS sequence"/>
</dbReference>
<dbReference type="AlphaFoldDB" id="A0AAX6FHF9"/>
<accession>A0AAX6FHF9</accession>
<sequence>MTKKIRNEALWDGFALAPNFEAMMMEPDTSPRTVSLPWTFRYQAILYGSFPETLSLYGCIGYFMFMYFIMCIR</sequence>
<organism evidence="2 3">
    <name type="scientific">Iris pallida</name>
    <name type="common">Sweet iris</name>
    <dbReference type="NCBI Taxonomy" id="29817"/>
    <lineage>
        <taxon>Eukaryota</taxon>
        <taxon>Viridiplantae</taxon>
        <taxon>Streptophyta</taxon>
        <taxon>Embryophyta</taxon>
        <taxon>Tracheophyta</taxon>
        <taxon>Spermatophyta</taxon>
        <taxon>Magnoliopsida</taxon>
        <taxon>Liliopsida</taxon>
        <taxon>Asparagales</taxon>
        <taxon>Iridaceae</taxon>
        <taxon>Iridoideae</taxon>
        <taxon>Irideae</taxon>
        <taxon>Iris</taxon>
    </lineage>
</organism>
<evidence type="ECO:0000313" key="2">
    <source>
        <dbReference type="EMBL" id="KAJ6815435.1"/>
    </source>
</evidence>
<keyword evidence="3" id="KW-1185">Reference proteome</keyword>
<reference evidence="2" key="1">
    <citation type="journal article" date="2023" name="GigaByte">
        <title>Genome assembly of the bearded iris, Iris pallida Lam.</title>
        <authorList>
            <person name="Bruccoleri R.E."/>
            <person name="Oakeley E.J."/>
            <person name="Faust A.M.E."/>
            <person name="Altorfer M."/>
            <person name="Dessus-Babus S."/>
            <person name="Burckhardt D."/>
            <person name="Oertli M."/>
            <person name="Naumann U."/>
            <person name="Petersen F."/>
            <person name="Wong J."/>
        </authorList>
    </citation>
    <scope>NUCLEOTIDE SEQUENCE</scope>
    <source>
        <strain evidence="2">GSM-AAB239-AS_SAM_17_03QT</strain>
    </source>
</reference>
<gene>
    <name evidence="2" type="ORF">M6B38_133035</name>
</gene>